<dbReference type="GO" id="GO:0015074">
    <property type="term" value="P:DNA integration"/>
    <property type="evidence" value="ECO:0007669"/>
    <property type="project" value="InterPro"/>
</dbReference>
<dbReference type="InterPro" id="IPR021109">
    <property type="entry name" value="Peptidase_aspartic_dom_sf"/>
</dbReference>
<dbReference type="InterPro" id="IPR012337">
    <property type="entry name" value="RNaseH-like_sf"/>
</dbReference>
<dbReference type="GeneID" id="127566216"/>
<feature type="coiled-coil region" evidence="1">
    <location>
        <begin position="641"/>
        <end position="668"/>
    </location>
</feature>
<dbReference type="RefSeq" id="XP_051864139.1">
    <property type="nucleotide sequence ID" value="XM_052008179.1"/>
</dbReference>
<dbReference type="Gene3D" id="2.40.70.10">
    <property type="entry name" value="Acid Proteases"/>
    <property type="match status" value="1"/>
</dbReference>
<dbReference type="SUPFAM" id="SSF56672">
    <property type="entry name" value="DNA/RNA polymerases"/>
    <property type="match status" value="1"/>
</dbReference>
<keyword evidence="1" id="KW-0175">Coiled coil</keyword>
<dbReference type="Gene3D" id="3.30.420.10">
    <property type="entry name" value="Ribonuclease H-like superfamily/Ribonuclease H"/>
    <property type="match status" value="1"/>
</dbReference>
<dbReference type="InterPro" id="IPR036397">
    <property type="entry name" value="RNaseH_sf"/>
</dbReference>
<sequence>MHATVSDKVILATAVIKIKTNSGDFVLARALLDSGSQINFVTEELAQRLHLRREDSCISLLGIGESNSQVKKKIHTVVKSRVGCNEYAIDLWILKSISGYQPDHTVNVSGWKIPDNIQLADPYFFKPPKIDLLIGAETFFDLLSVGQIKQGPECPILQKTSLGWIVSGRYTPGEKSHQKMTVNLSYQEESLSSIDKTLLKFWTVEDVRSPSKVLSAEQQSCEDHFTNNVRRLPSGRFEVRLPFKSDSHQLGCSFEVAKRRFLSLEKRLTRDPELKRMYLEFMEEYVEMGHMSEVSHILPSTPHYVIPHQCVLRPQSTSTKLRVVFDASCRTSTHKALNDILMVGPTIQEELFSTLLRFRLHKYALTADIKKMYRQVMVHEADRNYQLIVWRKDPSDSLRLFRLNTVTYGTAPAPFLAIRCLIQLSEIAKSSHPMAAEVIRQDFYVDDMLTGAACVEDLKTIKSEVSQILLGAGFELAKWFSNAPGFSASNSTPKPITISETDATKTLGVIWLPNEDVFQFRIDDSFMGLKATKRNILSVTSRLFDPLGLLSPLIIKAKILLQELWLQKLEWDESIPLSLDTSWQQLKSNLTQLQNIKVPRYLFTEPTSPIEIHGFADASIRAFVGRRGCPSRVHCDNATNFVGASRHLEELRRRVEAEENAVRDFASRSGCEFAFIPPRAPHFGGLWEAGVKSAKHLLLRTVGNALLTLEELQTVVVAVEAVLNSRPLGAVSQDPNDGEALTPGHLLVGGPLVAPAASRTPDQEGLSCLRRWRAVSSLKRAFWQRWSREYVLGLQARAKWDQLQPNLQVGELVVVAEDNQPPMQWMVGRVVAVYPGADGAVRVADVRSSTGGLFKRPVHKLAPLPIA</sequence>
<evidence type="ECO:0000259" key="2">
    <source>
        <dbReference type="PROSITE" id="PS50994"/>
    </source>
</evidence>
<dbReference type="InterPro" id="IPR001584">
    <property type="entry name" value="Integrase_cat-core"/>
</dbReference>
<accession>A0A9C6T3W4</accession>
<dbReference type="InterPro" id="IPR043502">
    <property type="entry name" value="DNA/RNA_pol_sf"/>
</dbReference>
<dbReference type="AlphaFoldDB" id="A0A9C6T3W4"/>
<dbReference type="Pfam" id="PF05380">
    <property type="entry name" value="Peptidase_A17"/>
    <property type="match status" value="1"/>
</dbReference>
<feature type="domain" description="Integrase catalytic" evidence="2">
    <location>
        <begin position="548"/>
        <end position="751"/>
    </location>
</feature>
<gene>
    <name evidence="4" type="primary">LOC127566216</name>
</gene>
<evidence type="ECO:0000256" key="1">
    <source>
        <dbReference type="SAM" id="Coils"/>
    </source>
</evidence>
<reference evidence="4" key="1">
    <citation type="submission" date="2025-08" db="UniProtKB">
        <authorList>
            <consortium name="RefSeq"/>
        </authorList>
    </citation>
    <scope>IDENTIFICATION</scope>
    <source>
        <strain evidence="4">15112-1751.03</strain>
        <tissue evidence="4">Whole Adult</tissue>
    </source>
</reference>
<dbReference type="PROSITE" id="PS50994">
    <property type="entry name" value="INTEGRASE"/>
    <property type="match status" value="1"/>
</dbReference>
<protein>
    <submittedName>
        <fullName evidence="4">Uncharacterized protein LOC127566216</fullName>
    </submittedName>
</protein>
<dbReference type="PANTHER" id="PTHR47331">
    <property type="entry name" value="PHD-TYPE DOMAIN-CONTAINING PROTEIN"/>
    <property type="match status" value="1"/>
</dbReference>
<dbReference type="InterPro" id="IPR008042">
    <property type="entry name" value="Retrotrans_Pao"/>
</dbReference>
<dbReference type="GO" id="GO:0071897">
    <property type="term" value="P:DNA biosynthetic process"/>
    <property type="evidence" value="ECO:0007669"/>
    <property type="project" value="UniProtKB-ARBA"/>
</dbReference>
<dbReference type="SUPFAM" id="SSF53098">
    <property type="entry name" value="Ribonuclease H-like"/>
    <property type="match status" value="1"/>
</dbReference>
<name>A0A9C6T3W4_DROAB</name>
<dbReference type="Pfam" id="PF18701">
    <property type="entry name" value="DUF5641"/>
    <property type="match status" value="1"/>
</dbReference>
<dbReference type="CDD" id="cd00303">
    <property type="entry name" value="retropepsin_like"/>
    <property type="match status" value="1"/>
</dbReference>
<dbReference type="Proteomes" id="UP000515160">
    <property type="component" value="Chromosome 2R"/>
</dbReference>
<dbReference type="InterPro" id="IPR040676">
    <property type="entry name" value="DUF5641"/>
</dbReference>
<evidence type="ECO:0000313" key="3">
    <source>
        <dbReference type="Proteomes" id="UP000515160"/>
    </source>
</evidence>
<dbReference type="PANTHER" id="PTHR47331:SF1">
    <property type="entry name" value="GAG-LIKE PROTEIN"/>
    <property type="match status" value="1"/>
</dbReference>
<proteinExistence type="predicted"/>
<dbReference type="OrthoDB" id="7868878at2759"/>
<keyword evidence="3" id="KW-1185">Reference proteome</keyword>
<dbReference type="CDD" id="cd01644">
    <property type="entry name" value="RT_pepA17"/>
    <property type="match status" value="1"/>
</dbReference>
<organism evidence="3 4">
    <name type="scientific">Drosophila albomicans</name>
    <name type="common">Fruit fly</name>
    <dbReference type="NCBI Taxonomy" id="7291"/>
    <lineage>
        <taxon>Eukaryota</taxon>
        <taxon>Metazoa</taxon>
        <taxon>Ecdysozoa</taxon>
        <taxon>Arthropoda</taxon>
        <taxon>Hexapoda</taxon>
        <taxon>Insecta</taxon>
        <taxon>Pterygota</taxon>
        <taxon>Neoptera</taxon>
        <taxon>Endopterygota</taxon>
        <taxon>Diptera</taxon>
        <taxon>Brachycera</taxon>
        <taxon>Muscomorpha</taxon>
        <taxon>Ephydroidea</taxon>
        <taxon>Drosophilidae</taxon>
        <taxon>Drosophila</taxon>
    </lineage>
</organism>
<evidence type="ECO:0000313" key="4">
    <source>
        <dbReference type="RefSeq" id="XP_051864139.1"/>
    </source>
</evidence>
<dbReference type="GO" id="GO:0042575">
    <property type="term" value="C:DNA polymerase complex"/>
    <property type="evidence" value="ECO:0007669"/>
    <property type="project" value="UniProtKB-ARBA"/>
</dbReference>
<dbReference type="GO" id="GO:0003676">
    <property type="term" value="F:nucleic acid binding"/>
    <property type="evidence" value="ECO:0007669"/>
    <property type="project" value="InterPro"/>
</dbReference>